<feature type="non-terminal residue" evidence="1">
    <location>
        <position position="1"/>
    </location>
</feature>
<dbReference type="Proteomes" id="UP000276133">
    <property type="component" value="Unassembled WGS sequence"/>
</dbReference>
<dbReference type="AlphaFoldDB" id="A0A3M7R142"/>
<evidence type="ECO:0000313" key="2">
    <source>
        <dbReference type="Proteomes" id="UP000276133"/>
    </source>
</evidence>
<name>A0A3M7R142_BRAPC</name>
<organism evidence="1 2">
    <name type="scientific">Brachionus plicatilis</name>
    <name type="common">Marine rotifer</name>
    <name type="synonym">Brachionus muelleri</name>
    <dbReference type="NCBI Taxonomy" id="10195"/>
    <lineage>
        <taxon>Eukaryota</taxon>
        <taxon>Metazoa</taxon>
        <taxon>Spiralia</taxon>
        <taxon>Gnathifera</taxon>
        <taxon>Rotifera</taxon>
        <taxon>Eurotatoria</taxon>
        <taxon>Monogononta</taxon>
        <taxon>Pseudotrocha</taxon>
        <taxon>Ploima</taxon>
        <taxon>Brachionidae</taxon>
        <taxon>Brachionus</taxon>
    </lineage>
</organism>
<protein>
    <submittedName>
        <fullName evidence="1">Uncharacterized protein</fullName>
    </submittedName>
</protein>
<dbReference type="EMBL" id="REGN01004534">
    <property type="protein sequence ID" value="RNA17091.1"/>
    <property type="molecule type" value="Genomic_DNA"/>
</dbReference>
<sequence length="64" mass="7727">IFIFTPYFEKLTLKQYLLKPNDSFFIILIINFKRTSKKWQKLPIFWPKSNSPCLIDCETILSKK</sequence>
<proteinExistence type="predicted"/>
<accession>A0A3M7R142</accession>
<gene>
    <name evidence="1" type="ORF">BpHYR1_010347</name>
</gene>
<reference evidence="1 2" key="1">
    <citation type="journal article" date="2018" name="Sci. Rep.">
        <title>Genomic signatures of local adaptation to the degree of environmental predictability in rotifers.</title>
        <authorList>
            <person name="Franch-Gras L."/>
            <person name="Hahn C."/>
            <person name="Garcia-Roger E.M."/>
            <person name="Carmona M.J."/>
            <person name="Serra M."/>
            <person name="Gomez A."/>
        </authorList>
    </citation>
    <scope>NUCLEOTIDE SEQUENCE [LARGE SCALE GENOMIC DNA]</scope>
    <source>
        <strain evidence="1">HYR1</strain>
    </source>
</reference>
<comment type="caution">
    <text evidence="1">The sequence shown here is derived from an EMBL/GenBank/DDBJ whole genome shotgun (WGS) entry which is preliminary data.</text>
</comment>
<keyword evidence="2" id="KW-1185">Reference proteome</keyword>
<evidence type="ECO:0000313" key="1">
    <source>
        <dbReference type="EMBL" id="RNA17091.1"/>
    </source>
</evidence>